<dbReference type="InterPro" id="IPR016187">
    <property type="entry name" value="CTDL_fold"/>
</dbReference>
<dbReference type="Pfam" id="PF00059">
    <property type="entry name" value="Lectin_C"/>
    <property type="match status" value="1"/>
</dbReference>
<sequence>MKSDRTCFTKGYICLSLDCCTQWIFKELFPSKQWNPSTTSFYLFIQPLTSLEECSITCTGNPRCRAVFIHENTCVGLSSFTPNSKLISIVRTFIKQPQDECNGWDFVYYNGLCVLVSAIELDWFEARTYCENKNGNLLVLDSEQKVNDTKEFLKTYYRYIRSFYVGASDEKKEGDWKWITKTTISGYLNFSSGQPNNSDVDHPNNVANCGVVFSRSELGLYDVFCYGKRKFICEM</sequence>
<dbReference type="PROSITE" id="PS50041">
    <property type="entry name" value="C_TYPE_LECTIN_2"/>
    <property type="match status" value="1"/>
</dbReference>
<evidence type="ECO:0000313" key="3">
    <source>
        <dbReference type="Proteomes" id="UP000507470"/>
    </source>
</evidence>
<dbReference type="CDD" id="cd00037">
    <property type="entry name" value="CLECT"/>
    <property type="match status" value="1"/>
</dbReference>
<proteinExistence type="predicted"/>
<dbReference type="Gene3D" id="3.10.100.10">
    <property type="entry name" value="Mannose-Binding Protein A, subunit A"/>
    <property type="match status" value="1"/>
</dbReference>
<dbReference type="AlphaFoldDB" id="A0A6J8A370"/>
<gene>
    <name evidence="2" type="ORF">MCOR_2609</name>
</gene>
<accession>A0A6J8A370</accession>
<keyword evidence="3" id="KW-1185">Reference proteome</keyword>
<organism evidence="2 3">
    <name type="scientific">Mytilus coruscus</name>
    <name type="common">Sea mussel</name>
    <dbReference type="NCBI Taxonomy" id="42192"/>
    <lineage>
        <taxon>Eukaryota</taxon>
        <taxon>Metazoa</taxon>
        <taxon>Spiralia</taxon>
        <taxon>Lophotrochozoa</taxon>
        <taxon>Mollusca</taxon>
        <taxon>Bivalvia</taxon>
        <taxon>Autobranchia</taxon>
        <taxon>Pteriomorphia</taxon>
        <taxon>Mytilida</taxon>
        <taxon>Mytiloidea</taxon>
        <taxon>Mytilidae</taxon>
        <taxon>Mytilinae</taxon>
        <taxon>Mytilus</taxon>
    </lineage>
</organism>
<evidence type="ECO:0000313" key="2">
    <source>
        <dbReference type="EMBL" id="CAC5359946.1"/>
    </source>
</evidence>
<name>A0A6J8A370_MYTCO</name>
<dbReference type="EMBL" id="CACVKT020000532">
    <property type="protein sequence ID" value="CAC5359946.1"/>
    <property type="molecule type" value="Genomic_DNA"/>
</dbReference>
<dbReference type="SMART" id="SM00034">
    <property type="entry name" value="CLECT"/>
    <property type="match status" value="1"/>
</dbReference>
<dbReference type="PANTHER" id="PTHR45710:SF26">
    <property type="entry name" value="RH26557P"/>
    <property type="match status" value="1"/>
</dbReference>
<dbReference type="InterPro" id="IPR016186">
    <property type="entry name" value="C-type_lectin-like/link_sf"/>
</dbReference>
<dbReference type="SUPFAM" id="SSF56436">
    <property type="entry name" value="C-type lectin-like"/>
    <property type="match status" value="1"/>
</dbReference>
<dbReference type="InterPro" id="IPR050828">
    <property type="entry name" value="C-type_lectin/matrix_domain"/>
</dbReference>
<reference evidence="2 3" key="1">
    <citation type="submission" date="2020-06" db="EMBL/GenBank/DDBJ databases">
        <authorList>
            <person name="Li R."/>
            <person name="Bekaert M."/>
        </authorList>
    </citation>
    <scope>NUCLEOTIDE SEQUENCE [LARGE SCALE GENOMIC DNA]</scope>
    <source>
        <strain evidence="3">wild</strain>
    </source>
</reference>
<feature type="domain" description="C-type lectin" evidence="1">
    <location>
        <begin position="109"/>
        <end position="234"/>
    </location>
</feature>
<evidence type="ECO:0000259" key="1">
    <source>
        <dbReference type="PROSITE" id="PS50041"/>
    </source>
</evidence>
<dbReference type="OrthoDB" id="6271941at2759"/>
<protein>
    <recommendedName>
        <fullName evidence="1">C-type lectin domain-containing protein</fullName>
    </recommendedName>
</protein>
<dbReference type="InterPro" id="IPR001304">
    <property type="entry name" value="C-type_lectin-like"/>
</dbReference>
<dbReference type="Proteomes" id="UP000507470">
    <property type="component" value="Unassembled WGS sequence"/>
</dbReference>
<dbReference type="PANTHER" id="PTHR45710">
    <property type="entry name" value="C-TYPE LECTIN DOMAIN-CONTAINING PROTEIN 180"/>
    <property type="match status" value="1"/>
</dbReference>